<dbReference type="AlphaFoldDB" id="L8JMX3"/>
<dbReference type="Gene3D" id="1.25.40.390">
    <property type="match status" value="1"/>
</dbReference>
<dbReference type="STRING" id="1237149.C900_05685"/>
<dbReference type="RefSeq" id="WP_009582795.1">
    <property type="nucleotide sequence ID" value="NZ_AMZN01000089.1"/>
</dbReference>
<comment type="caution">
    <text evidence="1">The sequence shown here is derived from an EMBL/GenBank/DDBJ whole genome shotgun (WGS) entry which is preliminary data.</text>
</comment>
<dbReference type="Proteomes" id="UP000011135">
    <property type="component" value="Unassembled WGS sequence"/>
</dbReference>
<dbReference type="SUPFAM" id="SSF48452">
    <property type="entry name" value="TPR-like"/>
    <property type="match status" value="1"/>
</dbReference>
<dbReference type="PROSITE" id="PS51257">
    <property type="entry name" value="PROKAR_LIPOPROTEIN"/>
    <property type="match status" value="1"/>
</dbReference>
<dbReference type="InterPro" id="IPR011990">
    <property type="entry name" value="TPR-like_helical_dom_sf"/>
</dbReference>
<name>L8JMX3_9BACT</name>
<dbReference type="Pfam" id="PF12771">
    <property type="entry name" value="SusD-like_2"/>
    <property type="match status" value="1"/>
</dbReference>
<protein>
    <submittedName>
        <fullName evidence="1">Uncharacterized protein</fullName>
    </submittedName>
</protein>
<keyword evidence="2" id="KW-1185">Reference proteome</keyword>
<dbReference type="PATRIC" id="fig|1237149.3.peg.5067"/>
<evidence type="ECO:0000313" key="1">
    <source>
        <dbReference type="EMBL" id="ELR68859.1"/>
    </source>
</evidence>
<dbReference type="InterPro" id="IPR041662">
    <property type="entry name" value="SusD-like_2"/>
</dbReference>
<evidence type="ECO:0000313" key="2">
    <source>
        <dbReference type="Proteomes" id="UP000011135"/>
    </source>
</evidence>
<organism evidence="1 2">
    <name type="scientific">Fulvivirga imtechensis AK7</name>
    <dbReference type="NCBI Taxonomy" id="1237149"/>
    <lineage>
        <taxon>Bacteria</taxon>
        <taxon>Pseudomonadati</taxon>
        <taxon>Bacteroidota</taxon>
        <taxon>Cytophagia</taxon>
        <taxon>Cytophagales</taxon>
        <taxon>Fulvivirgaceae</taxon>
        <taxon>Fulvivirga</taxon>
    </lineage>
</organism>
<dbReference type="EMBL" id="AMZN01000089">
    <property type="protein sequence ID" value="ELR68859.1"/>
    <property type="molecule type" value="Genomic_DNA"/>
</dbReference>
<reference evidence="1 2" key="1">
    <citation type="submission" date="2012-12" db="EMBL/GenBank/DDBJ databases">
        <title>Genome assembly of Fulvivirga imtechensis AK7.</title>
        <authorList>
            <person name="Nupur N."/>
            <person name="Khatri I."/>
            <person name="Kumar R."/>
            <person name="Subramanian S."/>
            <person name="Pinnaka A."/>
        </authorList>
    </citation>
    <scope>NUCLEOTIDE SEQUENCE [LARGE SCALE GENOMIC DNA]</scope>
    <source>
        <strain evidence="1 2">AK7</strain>
    </source>
</reference>
<dbReference type="OrthoDB" id="973072at2"/>
<gene>
    <name evidence="1" type="ORF">C900_05685</name>
</gene>
<proteinExistence type="predicted"/>
<sequence length="472" mass="52434">MEKRTYKRHFVAWAMVALTALGCDDYLDINTDPNNPSVAPLSGLLARTSFETGDNIQNAGLITSYYVQYLASPNAASATDTQEPVAFDQTWFELYDVMTDLSDLELQAEELEAFNYAGIAKILKAVNLGITVDLWGDIPYTEAFFAQTLTPAYDTDHGLYNVIQQLLDDGIQDLESGNFSYEVENDDFIYEGDIDLWIKTAHALKARYLLHLSETGDYDPTAILNQVEGSYTGNADDATVSYFAEQVNPWASVAISNASLILGGWISEQLIEAMDGTTYGVVDPRMSFMFGTTNGGEFIGTENGAGRGDAPEQGARSTLVEGTYYSSRTSPIEVITYAELKFIEAEAALSSDPARAYQSYLDGIEAHMEKLGVDNADIQVYLTDPQVAVGAGSLTRALILKEKYIAMFLHPETWVDARRFDYQYADMTVPANLNPELGGEFIRRLIYPDSETQRNRQNVPDVTLLDRLWWDQ</sequence>
<accession>L8JMX3</accession>
<dbReference type="eggNOG" id="COG0521">
    <property type="taxonomic scope" value="Bacteria"/>
</dbReference>